<dbReference type="STRING" id="1121279.SAMN02745887_00579"/>
<dbReference type="InterPro" id="IPR025245">
    <property type="entry name" value="DUF4197"/>
</dbReference>
<sequence length="227" mass="24256">MLPYRLTALCLPLLLSLSAQAISLDQLTGKDASAGLKEALTVAANSAVSQLGQSDGFLGNQQVKIPLPDSLKKAEKMLRKFGMGAQADELITTMNRAAEGAVVEAKPILVNSIKQMSWQDAKGILSGGESAATDYFRRTSSQAIAAKFLPIVKKSTAKLQLADKYNAYAGQAAQFGLIKAEDANLDDYVTRKAMDGLFLMIADKEKAIRADPMGQASKLLQKVFSAN</sequence>
<dbReference type="Proteomes" id="UP000186513">
    <property type="component" value="Unassembled WGS sequence"/>
</dbReference>
<evidence type="ECO:0000313" key="2">
    <source>
        <dbReference type="EMBL" id="SFZ72281.1"/>
    </source>
</evidence>
<dbReference type="OrthoDB" id="5292580at2"/>
<keyword evidence="1" id="KW-0732">Signal</keyword>
<feature type="signal peptide" evidence="1">
    <location>
        <begin position="1"/>
        <end position="21"/>
    </location>
</feature>
<feature type="chain" id="PRO_5009678417" description="DUF4197 domain-containing protein" evidence="1">
    <location>
        <begin position="22"/>
        <end position="227"/>
    </location>
</feature>
<dbReference type="Pfam" id="PF13852">
    <property type="entry name" value="DUF4197"/>
    <property type="match status" value="1"/>
</dbReference>
<dbReference type="RefSeq" id="WP_072427122.1">
    <property type="nucleotide sequence ID" value="NZ_FPKR01000002.1"/>
</dbReference>
<evidence type="ECO:0000313" key="3">
    <source>
        <dbReference type="Proteomes" id="UP000186513"/>
    </source>
</evidence>
<name>A0A1K2H7A8_9NEIS</name>
<dbReference type="EMBL" id="FPKR01000002">
    <property type="protein sequence ID" value="SFZ72281.1"/>
    <property type="molecule type" value="Genomic_DNA"/>
</dbReference>
<organism evidence="2 3">
    <name type="scientific">Chitinimonas taiwanensis DSM 18899</name>
    <dbReference type="NCBI Taxonomy" id="1121279"/>
    <lineage>
        <taxon>Bacteria</taxon>
        <taxon>Pseudomonadati</taxon>
        <taxon>Pseudomonadota</taxon>
        <taxon>Betaproteobacteria</taxon>
        <taxon>Neisseriales</taxon>
        <taxon>Chitinibacteraceae</taxon>
        <taxon>Chitinimonas</taxon>
    </lineage>
</organism>
<gene>
    <name evidence="2" type="ORF">SAMN02745887_00579</name>
</gene>
<evidence type="ECO:0008006" key="4">
    <source>
        <dbReference type="Google" id="ProtNLM"/>
    </source>
</evidence>
<dbReference type="AlphaFoldDB" id="A0A1K2H7A8"/>
<accession>A0A1K2H7A8</accession>
<reference evidence="2 3" key="1">
    <citation type="submission" date="2016-11" db="EMBL/GenBank/DDBJ databases">
        <authorList>
            <person name="Jaros S."/>
            <person name="Januszkiewicz K."/>
            <person name="Wedrychowicz H."/>
        </authorList>
    </citation>
    <scope>NUCLEOTIDE SEQUENCE [LARGE SCALE GENOMIC DNA]</scope>
    <source>
        <strain evidence="2 3">DSM 18899</strain>
    </source>
</reference>
<protein>
    <recommendedName>
        <fullName evidence="4">DUF4197 domain-containing protein</fullName>
    </recommendedName>
</protein>
<proteinExistence type="predicted"/>
<keyword evidence="3" id="KW-1185">Reference proteome</keyword>
<evidence type="ECO:0000256" key="1">
    <source>
        <dbReference type="SAM" id="SignalP"/>
    </source>
</evidence>